<protein>
    <submittedName>
        <fullName evidence="1">Uncharacterized protein</fullName>
    </submittedName>
</protein>
<reference evidence="2" key="1">
    <citation type="journal article" date="2011" name="MBio">
        <title>Novel metabolic attributes of the genus Cyanothece, comprising a group of unicellular nitrogen-fixing Cyanobacteria.</title>
        <authorList>
            <person name="Bandyopadhyay A."/>
            <person name="Elvitigala T."/>
            <person name="Welsh E."/>
            <person name="Stockel J."/>
            <person name="Liberton M."/>
            <person name="Min H."/>
            <person name="Sherman L.A."/>
            <person name="Pakrasi H.B."/>
        </authorList>
    </citation>
    <scope>NUCLEOTIDE SEQUENCE [LARGE SCALE GENOMIC DNA]</scope>
    <source>
        <strain evidence="2">PCC 7424</strain>
    </source>
</reference>
<keyword evidence="2" id="KW-1185">Reference proteome</keyword>
<evidence type="ECO:0000313" key="2">
    <source>
        <dbReference type="Proteomes" id="UP000002384"/>
    </source>
</evidence>
<sequence>MLRNVTKIFRVFKDLRKHKGLTPIFVTQLYMNSVSQE</sequence>
<dbReference type="EMBL" id="CP001291">
    <property type="protein sequence ID" value="ACK72852.1"/>
    <property type="molecule type" value="Genomic_DNA"/>
</dbReference>
<dbReference type="HOGENOM" id="CLU_3342807_0_0_3"/>
<organism evidence="1 2">
    <name type="scientific">Gloeothece citriformis (strain PCC 7424)</name>
    <name type="common">Cyanothece sp. (strain PCC 7424)</name>
    <dbReference type="NCBI Taxonomy" id="65393"/>
    <lineage>
        <taxon>Bacteria</taxon>
        <taxon>Bacillati</taxon>
        <taxon>Cyanobacteriota</taxon>
        <taxon>Cyanophyceae</taxon>
        <taxon>Oscillatoriophycideae</taxon>
        <taxon>Chroococcales</taxon>
        <taxon>Aphanothecaceae</taxon>
        <taxon>Gloeothece</taxon>
        <taxon>Gloeothece citriformis</taxon>
    </lineage>
</organism>
<dbReference type="Proteomes" id="UP000002384">
    <property type="component" value="Chromosome"/>
</dbReference>
<dbReference type="AlphaFoldDB" id="B7KA78"/>
<proteinExistence type="predicted"/>
<evidence type="ECO:0000313" key="1">
    <source>
        <dbReference type="EMBL" id="ACK72852.1"/>
    </source>
</evidence>
<accession>B7KA78</accession>
<gene>
    <name evidence="1" type="ordered locus">PCC7424_4488</name>
</gene>
<name>B7KA78_GLOC7</name>
<dbReference type="KEGG" id="cyc:PCC7424_4488"/>